<dbReference type="Proteomes" id="UP000189310">
    <property type="component" value="Unassembled WGS sequence"/>
</dbReference>
<comment type="caution">
    <text evidence="1">The sequence shown here is derived from an EMBL/GenBank/DDBJ whole genome shotgun (WGS) entry which is preliminary data.</text>
</comment>
<dbReference type="RefSeq" id="WP_077173280.1">
    <property type="nucleotide sequence ID" value="NZ_MTLN01000013.1"/>
</dbReference>
<keyword evidence="2" id="KW-1185">Reference proteome</keyword>
<gene>
    <name evidence="1" type="ORF">BVL52_24400</name>
</gene>
<sequence length="73" mass="8651">MENEEYKTRIELLRQINARVVKHAACNDHLFLERMIVTLEERVIEGCSPEEQLLLEWAYSFKRLLHAGPENLI</sequence>
<organism evidence="1 2">
    <name type="scientific">Pseudomonas oryzihabitans</name>
    <dbReference type="NCBI Taxonomy" id="47885"/>
    <lineage>
        <taxon>Bacteria</taxon>
        <taxon>Pseudomonadati</taxon>
        <taxon>Pseudomonadota</taxon>
        <taxon>Gammaproteobacteria</taxon>
        <taxon>Pseudomonadales</taxon>
        <taxon>Pseudomonadaceae</taxon>
        <taxon>Pseudomonas</taxon>
    </lineage>
</organism>
<evidence type="ECO:0000313" key="2">
    <source>
        <dbReference type="Proteomes" id="UP000189310"/>
    </source>
</evidence>
<name>A0ABX3IL99_9PSED</name>
<accession>A0ABX3IL99</accession>
<proteinExistence type="predicted"/>
<protein>
    <submittedName>
        <fullName evidence="1">Uncharacterized protein</fullName>
    </submittedName>
</protein>
<evidence type="ECO:0000313" key="1">
    <source>
        <dbReference type="EMBL" id="ONN68656.1"/>
    </source>
</evidence>
<dbReference type="EMBL" id="MTLN01000013">
    <property type="protein sequence ID" value="ONN68656.1"/>
    <property type="molecule type" value="Genomic_DNA"/>
</dbReference>
<reference evidence="1 2" key="1">
    <citation type="submission" date="2017-01" db="EMBL/GenBank/DDBJ databases">
        <title>Pseudomonas psychrotolerans genome sequencing and assembly.</title>
        <authorList>
            <person name="Vyas B."/>
            <person name="Mayilraj S."/>
        </authorList>
    </citation>
    <scope>NUCLEOTIDE SEQUENCE [LARGE SCALE GENOMIC DNA]</scope>
    <source>
        <strain evidence="1 2">SDS18</strain>
    </source>
</reference>